<comment type="subcellular location">
    <subcellularLocation>
        <location evidence="1">Cell membrane</location>
        <topology evidence="1">Multi-pass membrane protein</topology>
    </subcellularLocation>
</comment>
<evidence type="ECO:0000259" key="19">
    <source>
        <dbReference type="PROSITE" id="PS50262"/>
    </source>
</evidence>
<dbReference type="PANTHER" id="PTHR45695">
    <property type="entry name" value="LEUCOKININ RECEPTOR-RELATED"/>
    <property type="match status" value="1"/>
</dbReference>
<feature type="transmembrane region" description="Helical" evidence="18">
    <location>
        <begin position="130"/>
        <end position="149"/>
    </location>
</feature>
<name>A0A5N4DX94_CAMDR</name>
<dbReference type="InterPro" id="IPR000276">
    <property type="entry name" value="GPCR_Rhodpsn"/>
</dbReference>
<evidence type="ECO:0000256" key="5">
    <source>
        <dbReference type="ARBA" id="ARBA00022989"/>
    </source>
</evidence>
<comment type="similarity">
    <text evidence="16">Belongs to the G-protein coupled receptor 1 family.</text>
</comment>
<protein>
    <recommendedName>
        <fullName evidence="14">Neuromedin-B receptor</fullName>
    </recommendedName>
    <alternativeName>
        <fullName evidence="15">Neuromedin-B-preferring bombesin receptor</fullName>
    </alternativeName>
</protein>
<dbReference type="PROSITE" id="PS00237">
    <property type="entry name" value="G_PROTEIN_RECEP_F1_1"/>
    <property type="match status" value="1"/>
</dbReference>
<evidence type="ECO:0000256" key="4">
    <source>
        <dbReference type="ARBA" id="ARBA00022692"/>
    </source>
</evidence>
<keyword evidence="12 16" id="KW-0807">Transducer</keyword>
<dbReference type="FunFam" id="1.20.1070.10:FF:000132">
    <property type="entry name" value="Neuromedin-B receptor"/>
    <property type="match status" value="1"/>
</dbReference>
<evidence type="ECO:0000256" key="16">
    <source>
        <dbReference type="RuleBase" id="RU000688"/>
    </source>
</evidence>
<keyword evidence="9" id="KW-1015">Disulfide bond</keyword>
<feature type="transmembrane region" description="Helical" evidence="18">
    <location>
        <begin position="312"/>
        <end position="339"/>
    </location>
</feature>
<dbReference type="PANTHER" id="PTHR45695:SF8">
    <property type="entry name" value="NEUROMEDIN-B RECEPTOR"/>
    <property type="match status" value="1"/>
</dbReference>
<evidence type="ECO:0000256" key="10">
    <source>
        <dbReference type="ARBA" id="ARBA00023170"/>
    </source>
</evidence>
<keyword evidence="10 16" id="KW-0675">Receptor</keyword>
<dbReference type="Gene3D" id="1.20.1070.10">
    <property type="entry name" value="Rhodopsin 7-helix transmembrane proteins"/>
    <property type="match status" value="1"/>
</dbReference>
<feature type="transmembrane region" description="Helical" evidence="18">
    <location>
        <begin position="223"/>
        <end position="245"/>
    </location>
</feature>
<evidence type="ECO:0000256" key="1">
    <source>
        <dbReference type="ARBA" id="ARBA00004651"/>
    </source>
</evidence>
<keyword evidence="21" id="KW-1185">Reference proteome</keyword>
<evidence type="ECO:0000313" key="21">
    <source>
        <dbReference type="Proteomes" id="UP000299084"/>
    </source>
</evidence>
<feature type="transmembrane region" description="Helical" evidence="18">
    <location>
        <begin position="276"/>
        <end position="300"/>
    </location>
</feature>
<feature type="transmembrane region" description="Helical" evidence="18">
    <location>
        <begin position="169"/>
        <end position="188"/>
    </location>
</feature>
<evidence type="ECO:0000256" key="17">
    <source>
        <dbReference type="SAM" id="MobiDB-lite"/>
    </source>
</evidence>
<evidence type="ECO:0000256" key="3">
    <source>
        <dbReference type="ARBA" id="ARBA00022553"/>
    </source>
</evidence>
<dbReference type="GO" id="GO:0004946">
    <property type="term" value="F:bombesin receptor activity"/>
    <property type="evidence" value="ECO:0007669"/>
    <property type="project" value="InterPro"/>
</dbReference>
<dbReference type="AlphaFoldDB" id="A0A5N4DX94"/>
<evidence type="ECO:0000313" key="20">
    <source>
        <dbReference type="EMBL" id="KAB1275705.1"/>
    </source>
</evidence>
<keyword evidence="7 18" id="KW-0472">Membrane</keyword>
<gene>
    <name evidence="20" type="ORF">Cadr_000010408</name>
</gene>
<proteinExistence type="inferred from homology"/>
<accession>A0A5N4DX94</accession>
<keyword evidence="4 16" id="KW-0812">Transmembrane</keyword>
<evidence type="ECO:0000256" key="13">
    <source>
        <dbReference type="ARBA" id="ARBA00023288"/>
    </source>
</evidence>
<feature type="domain" description="G-protein coupled receptors family 1 profile" evidence="19">
    <location>
        <begin position="72"/>
        <end position="336"/>
    </location>
</feature>
<dbReference type="Pfam" id="PF00001">
    <property type="entry name" value="7tm_1"/>
    <property type="match status" value="1"/>
</dbReference>
<dbReference type="GO" id="GO:0005886">
    <property type="term" value="C:plasma membrane"/>
    <property type="evidence" value="ECO:0007669"/>
    <property type="project" value="UniProtKB-SubCell"/>
</dbReference>
<feature type="transmembrane region" description="Helical" evidence="18">
    <location>
        <begin position="93"/>
        <end position="118"/>
    </location>
</feature>
<evidence type="ECO:0000256" key="2">
    <source>
        <dbReference type="ARBA" id="ARBA00022475"/>
    </source>
</evidence>
<dbReference type="PROSITE" id="PS50262">
    <property type="entry name" value="G_PROTEIN_RECEP_F1_2"/>
    <property type="match status" value="1"/>
</dbReference>
<comment type="caution">
    <text evidence="20">The sequence shown here is derived from an EMBL/GenBank/DDBJ whole genome shotgun (WGS) entry which is preliminary data.</text>
</comment>
<dbReference type="InterPro" id="IPR001642">
    <property type="entry name" value="NeuroB_rcpt"/>
</dbReference>
<dbReference type="STRING" id="9838.ENSCDRP00005017875"/>
<dbReference type="OrthoDB" id="10049706at2759"/>
<dbReference type="SMART" id="SM01381">
    <property type="entry name" value="7TM_GPCR_Srsx"/>
    <property type="match status" value="1"/>
</dbReference>
<evidence type="ECO:0000256" key="11">
    <source>
        <dbReference type="ARBA" id="ARBA00023180"/>
    </source>
</evidence>
<evidence type="ECO:0000256" key="18">
    <source>
        <dbReference type="SAM" id="Phobius"/>
    </source>
</evidence>
<evidence type="ECO:0000256" key="9">
    <source>
        <dbReference type="ARBA" id="ARBA00023157"/>
    </source>
</evidence>
<keyword evidence="8" id="KW-0564">Palmitate</keyword>
<keyword evidence="11" id="KW-0325">Glycoprotein</keyword>
<dbReference type="PRINTS" id="PR00358">
    <property type="entry name" value="BOMBESINR"/>
</dbReference>
<dbReference type="EMBL" id="JWIN03000008">
    <property type="protein sequence ID" value="KAB1275705.1"/>
    <property type="molecule type" value="Genomic_DNA"/>
</dbReference>
<keyword evidence="5 18" id="KW-1133">Transmembrane helix</keyword>
<evidence type="ECO:0000256" key="7">
    <source>
        <dbReference type="ARBA" id="ARBA00023136"/>
    </source>
</evidence>
<dbReference type="CDD" id="cd15125">
    <property type="entry name" value="7tmA_NMBR"/>
    <property type="match status" value="1"/>
</dbReference>
<feature type="transmembrane region" description="Helical" evidence="18">
    <location>
        <begin position="61"/>
        <end position="81"/>
    </location>
</feature>
<dbReference type="PRINTS" id="PR00237">
    <property type="entry name" value="GPCRRHODOPSN"/>
</dbReference>
<organism evidence="20 21">
    <name type="scientific">Camelus dromedarius</name>
    <name type="common">Dromedary</name>
    <name type="synonym">Arabian camel</name>
    <dbReference type="NCBI Taxonomy" id="9838"/>
    <lineage>
        <taxon>Eukaryota</taxon>
        <taxon>Metazoa</taxon>
        <taxon>Chordata</taxon>
        <taxon>Craniata</taxon>
        <taxon>Vertebrata</taxon>
        <taxon>Euteleostomi</taxon>
        <taxon>Mammalia</taxon>
        <taxon>Eutheria</taxon>
        <taxon>Laurasiatheria</taxon>
        <taxon>Artiodactyla</taxon>
        <taxon>Tylopoda</taxon>
        <taxon>Camelidae</taxon>
        <taxon>Camelus</taxon>
    </lineage>
</organism>
<feature type="region of interest" description="Disordered" evidence="17">
    <location>
        <begin position="1"/>
        <end position="20"/>
    </location>
</feature>
<reference evidence="20 21" key="1">
    <citation type="journal article" date="2019" name="Mol. Ecol. Resour.">
        <title>Improving Illumina assemblies with Hi-C and long reads: an example with the North African dromedary.</title>
        <authorList>
            <person name="Elbers J.P."/>
            <person name="Rogers M.F."/>
            <person name="Perelman P.L."/>
            <person name="Proskuryakova A.A."/>
            <person name="Serdyukova N.A."/>
            <person name="Johnson W.E."/>
            <person name="Horin P."/>
            <person name="Corander J."/>
            <person name="Murphy D."/>
            <person name="Burger P.A."/>
        </authorList>
    </citation>
    <scope>NUCLEOTIDE SEQUENCE [LARGE SCALE GENOMIC DNA]</scope>
    <source>
        <strain evidence="20">Drom800</strain>
        <tissue evidence="20">Blood</tissue>
    </source>
</reference>
<evidence type="ECO:0000256" key="6">
    <source>
        <dbReference type="ARBA" id="ARBA00023040"/>
    </source>
</evidence>
<dbReference type="SUPFAM" id="SSF81321">
    <property type="entry name" value="Family A G protein-coupled receptor-like"/>
    <property type="match status" value="1"/>
</dbReference>
<dbReference type="PRINTS" id="PR00639">
    <property type="entry name" value="NEUROMEDINBR"/>
</dbReference>
<evidence type="ECO:0000256" key="14">
    <source>
        <dbReference type="ARBA" id="ARBA00073011"/>
    </source>
</evidence>
<dbReference type="InterPro" id="IPR017452">
    <property type="entry name" value="GPCR_Rhodpsn_7TM"/>
</dbReference>
<keyword evidence="2" id="KW-1003">Cell membrane</keyword>
<keyword evidence="13" id="KW-0449">Lipoprotein</keyword>
<evidence type="ECO:0000256" key="12">
    <source>
        <dbReference type="ARBA" id="ARBA00023224"/>
    </source>
</evidence>
<evidence type="ECO:0000256" key="8">
    <source>
        <dbReference type="ARBA" id="ARBA00023139"/>
    </source>
</evidence>
<dbReference type="Proteomes" id="UP000299084">
    <property type="component" value="Unassembled WGS sequence"/>
</dbReference>
<keyword evidence="6 16" id="KW-0297">G-protein coupled receptor</keyword>
<dbReference type="InterPro" id="IPR001556">
    <property type="entry name" value="Bombsn_rcpt-like"/>
</dbReference>
<sequence length="402" mass="44469">MKIPADSPGKDTMPPESLSNLSQITGVNQSDFVPGVSEGDFLPAPHGTTAELVIRCVIPSLYLLIITVGLLGNIMLVKIFITNSAMRSVPNIFISNLAAGDVLLLLTCVPVDASRYFFDEWMFGKVGCKLIPLIQLTSVGVSVFTLTALSADRYKAIVNPMDIQTSGAVLWTCAKAVGIWVVSVLLAVPEAVFSQVARIGGLDNGSFTACIPYSQTDELHPKIHSVLIFLVYFLIPLAIISVYYYHIAKTLIKSAHNLPGEYNEHTKKQMETRKRLAKIVLVFVGCFVFCWFPNHILYMYRSFNYNEIDPSLGHMIVTLVARVLSFCNSCVNPFALYLLSESFRRHFNSQLCCGRKSYQERSTSYLLSSTAVRVTSIKSNAKNMVTNSVLQNGHSVKQEMAL</sequence>
<keyword evidence="3" id="KW-0597">Phosphoprotein</keyword>
<evidence type="ECO:0000256" key="15">
    <source>
        <dbReference type="ARBA" id="ARBA00077784"/>
    </source>
</evidence>